<evidence type="ECO:0000313" key="3">
    <source>
        <dbReference type="Proteomes" id="UP000007967"/>
    </source>
</evidence>
<dbReference type="OrthoDB" id="3826759at2"/>
<reference evidence="3" key="1">
    <citation type="submission" date="2009-09" db="EMBL/GenBank/DDBJ databases">
        <title>The complete genome of Kribbella flavida DSM 17836.</title>
        <authorList>
            <consortium name="US DOE Joint Genome Institute (JGI-PGF)"/>
            <person name="Lucas S."/>
            <person name="Copeland A."/>
            <person name="Lapidus A."/>
            <person name="Glavina del Rio T."/>
            <person name="Dalin E."/>
            <person name="Tice H."/>
            <person name="Bruce D."/>
            <person name="Goodwin L."/>
            <person name="Pitluck S."/>
            <person name="Kyrpides N."/>
            <person name="Mavromatis K."/>
            <person name="Ivanova N."/>
            <person name="Saunders E."/>
            <person name="Brettin T."/>
            <person name="Detter J.C."/>
            <person name="Han C."/>
            <person name="Larimer F."/>
            <person name="Land M."/>
            <person name="Hauser L."/>
            <person name="Markowitz V."/>
            <person name="Cheng J.-F."/>
            <person name="Hugenholtz P."/>
            <person name="Woyke T."/>
            <person name="Wu D."/>
            <person name="Pukall R."/>
            <person name="Klenk H.-P."/>
            <person name="Eisen J.A."/>
        </authorList>
    </citation>
    <scope>NUCLEOTIDE SEQUENCE [LARGE SCALE GENOMIC DNA]</scope>
    <source>
        <strain evidence="3">DSM 17836 / JCM 10339 / NBRC 14399</strain>
    </source>
</reference>
<reference evidence="2 3" key="2">
    <citation type="journal article" date="2010" name="Stand. Genomic Sci.">
        <title>Complete genome sequence of Kribbella flavida type strain (IFO 14399).</title>
        <authorList>
            <person name="Pukall R."/>
            <person name="Lapidus A."/>
            <person name="Glavina Del Rio T."/>
            <person name="Copeland A."/>
            <person name="Tice H."/>
            <person name="Cheng J.-F."/>
            <person name="Lucas S."/>
            <person name="Chen F."/>
            <person name="Nolan M."/>
            <person name="LaButti K."/>
            <person name="Pati A."/>
            <person name="Ivanova N."/>
            <person name="Mavrommatis K."/>
            <person name="Mikhailova N."/>
            <person name="Pitluck S."/>
            <person name="Bruce D."/>
            <person name="Goodwin L."/>
            <person name="Land M."/>
            <person name="Hauser L."/>
            <person name="Chang Y.-J."/>
            <person name="Jeffries C.D."/>
            <person name="Chen A."/>
            <person name="Palaniappan K."/>
            <person name="Chain P."/>
            <person name="Rohde M."/>
            <person name="Goeker M."/>
            <person name="Bristow J."/>
            <person name="Eisen J.A."/>
            <person name="Markowitz V."/>
            <person name="Hugenholtz P."/>
            <person name="Kyrpides N.C."/>
            <person name="Klenk H.-P."/>
            <person name="Brettin T."/>
        </authorList>
    </citation>
    <scope>NUCLEOTIDE SEQUENCE [LARGE SCALE GENOMIC DNA]</scope>
    <source>
        <strain evidence="3">DSM 17836 / JCM 10339 / NBRC 14399</strain>
    </source>
</reference>
<dbReference type="KEGG" id="kfl:Kfla_6974"/>
<dbReference type="AlphaFoldDB" id="D2Q3U0"/>
<keyword evidence="1" id="KW-0732">Signal</keyword>
<dbReference type="Proteomes" id="UP000007967">
    <property type="component" value="Chromosome"/>
</dbReference>
<dbReference type="HOGENOM" id="CLU_1188724_0_0_11"/>
<protein>
    <submittedName>
        <fullName evidence="2">Uncharacterized protein</fullName>
    </submittedName>
</protein>
<keyword evidence="3" id="KW-1185">Reference proteome</keyword>
<organism evidence="2 3">
    <name type="scientific">Kribbella flavida (strain DSM 17836 / JCM 10339 / NBRC 14399)</name>
    <dbReference type="NCBI Taxonomy" id="479435"/>
    <lineage>
        <taxon>Bacteria</taxon>
        <taxon>Bacillati</taxon>
        <taxon>Actinomycetota</taxon>
        <taxon>Actinomycetes</taxon>
        <taxon>Propionibacteriales</taxon>
        <taxon>Kribbellaceae</taxon>
        <taxon>Kribbella</taxon>
    </lineage>
</organism>
<gene>
    <name evidence="2" type="ordered locus">Kfla_6974</name>
</gene>
<accession>D2Q3U0</accession>
<proteinExistence type="predicted"/>
<dbReference type="STRING" id="479435.Kfla_6974"/>
<feature type="chain" id="PRO_5003033432" evidence="1">
    <location>
        <begin position="26"/>
        <end position="246"/>
    </location>
</feature>
<dbReference type="RefSeq" id="WP_012924514.1">
    <property type="nucleotide sequence ID" value="NC_013729.1"/>
</dbReference>
<dbReference type="EMBL" id="CP001736">
    <property type="protein sequence ID" value="ADB35962.1"/>
    <property type="molecule type" value="Genomic_DNA"/>
</dbReference>
<evidence type="ECO:0000313" key="2">
    <source>
        <dbReference type="EMBL" id="ADB35962.1"/>
    </source>
</evidence>
<sequence>MKLRTLTAAVATLGLAAVTPLAASAAGPAPDPSWAPPTKAAEADIDGTCHLWVPTRVAIDRPYRTLFGSVSGRCKSPESASGWVLRHPSLGGVNQIVFDVNYPTGDGRWRVPDTHAIGYQVFRGLGSYNEDQEEDSVNVQNQVGVTVKLAARAWIASSRTGDVVTLKGTSLLYSTSANTYFKRSAPGAFQFRERGSTVWRTLKAGVRTNGKGEVQLSYRYSKLRDYRFVLYSTPISWDAGSAVTIR</sequence>
<evidence type="ECO:0000256" key="1">
    <source>
        <dbReference type="SAM" id="SignalP"/>
    </source>
</evidence>
<name>D2Q3U0_KRIFD</name>
<feature type="signal peptide" evidence="1">
    <location>
        <begin position="1"/>
        <end position="25"/>
    </location>
</feature>
<dbReference type="eggNOG" id="ENOG502ZWVY">
    <property type="taxonomic scope" value="Bacteria"/>
</dbReference>